<sequence>MEKENILEVKNLTVVLDGETLLKDITFSVVEGEALSIIGPNGAGKTLLFRALLGFIPYKGEITWRDGVKIGYVPQKFLVERSTPITVREFFLLHSKHFWAPEKSFVGHLSHELSLVGLSKEILGKPMGEISGGQLQRVLVSWALIDHPDVLLFDEPTAGIDVGGEETIYTIMHKIQDEWGTTILQISHDLNMVYRYTPKVLCINKKMICNGAPQDVLSPKELSKIYGGSAFYHHIDS</sequence>
<dbReference type="InterPro" id="IPR003593">
    <property type="entry name" value="AAA+_ATPase"/>
</dbReference>
<dbReference type="InterPro" id="IPR050153">
    <property type="entry name" value="Metal_Ion_Import_ABC"/>
</dbReference>
<dbReference type="AlphaFoldDB" id="A0A1G2K4A2"/>
<keyword evidence="4" id="KW-0067">ATP-binding</keyword>
<proteinExistence type="inferred from homology"/>
<evidence type="ECO:0000313" key="6">
    <source>
        <dbReference type="EMBL" id="OGZ93441.1"/>
    </source>
</evidence>
<protein>
    <recommendedName>
        <fullName evidence="5">ABC transporter domain-containing protein</fullName>
    </recommendedName>
</protein>
<dbReference type="Pfam" id="PF00005">
    <property type="entry name" value="ABC_tran"/>
    <property type="match status" value="1"/>
</dbReference>
<dbReference type="PANTHER" id="PTHR42734:SF17">
    <property type="entry name" value="METAL TRANSPORT SYSTEM ATP-BINDING PROTEIN TM_0124-RELATED"/>
    <property type="match status" value="1"/>
</dbReference>
<gene>
    <name evidence="6" type="ORF">A2633_01815</name>
</gene>
<feature type="domain" description="ABC transporter" evidence="5">
    <location>
        <begin position="7"/>
        <end position="230"/>
    </location>
</feature>
<comment type="similarity">
    <text evidence="1">Belongs to the ABC transporter superfamily.</text>
</comment>
<dbReference type="Proteomes" id="UP000177152">
    <property type="component" value="Unassembled WGS sequence"/>
</dbReference>
<dbReference type="EMBL" id="MHQC01000059">
    <property type="protein sequence ID" value="OGZ93441.1"/>
    <property type="molecule type" value="Genomic_DNA"/>
</dbReference>
<evidence type="ECO:0000256" key="2">
    <source>
        <dbReference type="ARBA" id="ARBA00022448"/>
    </source>
</evidence>
<dbReference type="PROSITE" id="PS50893">
    <property type="entry name" value="ABC_TRANSPORTER_2"/>
    <property type="match status" value="1"/>
</dbReference>
<name>A0A1G2K4A2_9BACT</name>
<dbReference type="InterPro" id="IPR027417">
    <property type="entry name" value="P-loop_NTPase"/>
</dbReference>
<accession>A0A1G2K4A2</accession>
<keyword evidence="2" id="KW-0813">Transport</keyword>
<dbReference type="InterPro" id="IPR003439">
    <property type="entry name" value="ABC_transporter-like_ATP-bd"/>
</dbReference>
<dbReference type="GO" id="GO:0005524">
    <property type="term" value="F:ATP binding"/>
    <property type="evidence" value="ECO:0007669"/>
    <property type="project" value="UniProtKB-KW"/>
</dbReference>
<evidence type="ECO:0000259" key="5">
    <source>
        <dbReference type="PROSITE" id="PS50893"/>
    </source>
</evidence>
<evidence type="ECO:0000256" key="1">
    <source>
        <dbReference type="ARBA" id="ARBA00005417"/>
    </source>
</evidence>
<keyword evidence="3" id="KW-0547">Nucleotide-binding</keyword>
<organism evidence="6 7">
    <name type="scientific">Candidatus Sungbacteria bacterium RIFCSPHIGHO2_01_FULL_47_32</name>
    <dbReference type="NCBI Taxonomy" id="1802264"/>
    <lineage>
        <taxon>Bacteria</taxon>
        <taxon>Candidatus Sungiibacteriota</taxon>
    </lineage>
</organism>
<reference evidence="6 7" key="1">
    <citation type="journal article" date="2016" name="Nat. Commun.">
        <title>Thousands of microbial genomes shed light on interconnected biogeochemical processes in an aquifer system.</title>
        <authorList>
            <person name="Anantharaman K."/>
            <person name="Brown C.T."/>
            <person name="Hug L.A."/>
            <person name="Sharon I."/>
            <person name="Castelle C.J."/>
            <person name="Probst A.J."/>
            <person name="Thomas B.C."/>
            <person name="Singh A."/>
            <person name="Wilkins M.J."/>
            <person name="Karaoz U."/>
            <person name="Brodie E.L."/>
            <person name="Williams K.H."/>
            <person name="Hubbard S.S."/>
            <person name="Banfield J.F."/>
        </authorList>
    </citation>
    <scope>NUCLEOTIDE SEQUENCE [LARGE SCALE GENOMIC DNA]</scope>
</reference>
<dbReference type="SUPFAM" id="SSF52540">
    <property type="entry name" value="P-loop containing nucleoside triphosphate hydrolases"/>
    <property type="match status" value="1"/>
</dbReference>
<dbReference type="SMART" id="SM00382">
    <property type="entry name" value="AAA"/>
    <property type="match status" value="1"/>
</dbReference>
<dbReference type="Gene3D" id="3.40.50.300">
    <property type="entry name" value="P-loop containing nucleotide triphosphate hydrolases"/>
    <property type="match status" value="1"/>
</dbReference>
<dbReference type="PANTHER" id="PTHR42734">
    <property type="entry name" value="METAL TRANSPORT SYSTEM ATP-BINDING PROTEIN TM_0124-RELATED"/>
    <property type="match status" value="1"/>
</dbReference>
<evidence type="ECO:0000313" key="7">
    <source>
        <dbReference type="Proteomes" id="UP000177152"/>
    </source>
</evidence>
<dbReference type="GO" id="GO:0016887">
    <property type="term" value="F:ATP hydrolysis activity"/>
    <property type="evidence" value="ECO:0007669"/>
    <property type="project" value="InterPro"/>
</dbReference>
<comment type="caution">
    <text evidence="6">The sequence shown here is derived from an EMBL/GenBank/DDBJ whole genome shotgun (WGS) entry which is preliminary data.</text>
</comment>
<evidence type="ECO:0000256" key="3">
    <source>
        <dbReference type="ARBA" id="ARBA00022741"/>
    </source>
</evidence>
<evidence type="ECO:0000256" key="4">
    <source>
        <dbReference type="ARBA" id="ARBA00022840"/>
    </source>
</evidence>